<dbReference type="AlphaFoldDB" id="X1HFS6"/>
<keyword evidence="1" id="KW-0472">Membrane</keyword>
<reference evidence="2" key="1">
    <citation type="journal article" date="2014" name="Front. Microbiol.">
        <title>High frequency of phylogenetically diverse reductive dehalogenase-homologous genes in deep subseafloor sedimentary metagenomes.</title>
        <authorList>
            <person name="Kawai M."/>
            <person name="Futagami T."/>
            <person name="Toyoda A."/>
            <person name="Takaki Y."/>
            <person name="Nishi S."/>
            <person name="Hori S."/>
            <person name="Arai W."/>
            <person name="Tsubouchi T."/>
            <person name="Morono Y."/>
            <person name="Uchiyama I."/>
            <person name="Ito T."/>
            <person name="Fujiyama A."/>
            <person name="Inagaki F."/>
            <person name="Takami H."/>
        </authorList>
    </citation>
    <scope>NUCLEOTIDE SEQUENCE</scope>
    <source>
        <strain evidence="2">Expedition CK06-06</strain>
    </source>
</reference>
<proteinExistence type="predicted"/>
<keyword evidence="1" id="KW-1133">Transmembrane helix</keyword>
<protein>
    <submittedName>
        <fullName evidence="2">Uncharacterized protein</fullName>
    </submittedName>
</protein>
<feature type="transmembrane region" description="Helical" evidence="1">
    <location>
        <begin position="6"/>
        <end position="25"/>
    </location>
</feature>
<keyword evidence="1" id="KW-0812">Transmembrane</keyword>
<name>X1HFS6_9ZZZZ</name>
<sequence length="59" mass="6520">MIPTGFAIVAVVITAAVFYAIGGLVEHYKSQWEIDVLTRIIEGRCEEDITYGSQTSRSN</sequence>
<accession>X1HFS6</accession>
<evidence type="ECO:0000313" key="2">
    <source>
        <dbReference type="EMBL" id="GAH52679.1"/>
    </source>
</evidence>
<gene>
    <name evidence="2" type="ORF">S03H2_29974</name>
</gene>
<comment type="caution">
    <text evidence="2">The sequence shown here is derived from an EMBL/GenBank/DDBJ whole genome shotgun (WGS) entry which is preliminary data.</text>
</comment>
<evidence type="ECO:0000256" key="1">
    <source>
        <dbReference type="SAM" id="Phobius"/>
    </source>
</evidence>
<organism evidence="2">
    <name type="scientific">marine sediment metagenome</name>
    <dbReference type="NCBI Taxonomy" id="412755"/>
    <lineage>
        <taxon>unclassified sequences</taxon>
        <taxon>metagenomes</taxon>
        <taxon>ecological metagenomes</taxon>
    </lineage>
</organism>
<dbReference type="EMBL" id="BARU01018116">
    <property type="protein sequence ID" value="GAH52679.1"/>
    <property type="molecule type" value="Genomic_DNA"/>
</dbReference>